<evidence type="ECO:0000313" key="4">
    <source>
        <dbReference type="Proteomes" id="UP000029628"/>
    </source>
</evidence>
<dbReference type="AlphaFoldDB" id="A0A096AI95"/>
<dbReference type="RefSeq" id="WP_038152968.1">
    <property type="nucleotide sequence ID" value="NZ_JRNT01000027.1"/>
</dbReference>
<keyword evidence="4" id="KW-1185">Reference proteome</keyword>
<evidence type="ECO:0000256" key="2">
    <source>
        <dbReference type="SAM" id="Phobius"/>
    </source>
</evidence>
<dbReference type="Proteomes" id="UP000029628">
    <property type="component" value="Unassembled WGS sequence"/>
</dbReference>
<organism evidence="3 4">
    <name type="scientific">Veillonella montpellierensis DNF00314</name>
    <dbReference type="NCBI Taxonomy" id="1401067"/>
    <lineage>
        <taxon>Bacteria</taxon>
        <taxon>Bacillati</taxon>
        <taxon>Bacillota</taxon>
        <taxon>Negativicutes</taxon>
        <taxon>Veillonellales</taxon>
        <taxon>Veillonellaceae</taxon>
        <taxon>Veillonella</taxon>
    </lineage>
</organism>
<dbReference type="EMBL" id="JRNT01000027">
    <property type="protein sequence ID" value="KGF46798.1"/>
    <property type="molecule type" value="Genomic_DNA"/>
</dbReference>
<evidence type="ECO:0000256" key="1">
    <source>
        <dbReference type="SAM" id="MobiDB-lite"/>
    </source>
</evidence>
<comment type="caution">
    <text evidence="3">The sequence shown here is derived from an EMBL/GenBank/DDBJ whole genome shotgun (WGS) entry which is preliminary data.</text>
</comment>
<keyword evidence="2" id="KW-0472">Membrane</keyword>
<keyword evidence="2" id="KW-1133">Transmembrane helix</keyword>
<name>A0A096AI95_9FIRM</name>
<evidence type="ECO:0000313" key="3">
    <source>
        <dbReference type="EMBL" id="KGF46798.1"/>
    </source>
</evidence>
<proteinExistence type="predicted"/>
<feature type="region of interest" description="Disordered" evidence="1">
    <location>
        <begin position="130"/>
        <end position="160"/>
    </location>
</feature>
<keyword evidence="2" id="KW-0812">Transmembrane</keyword>
<feature type="transmembrane region" description="Helical" evidence="2">
    <location>
        <begin position="20"/>
        <end position="40"/>
    </location>
</feature>
<sequence>MRSTPLWTLLKRYVYRKTYWFTFALLILTGVVIYQQFLIADLSNQIYQMYDSSNMLGFHSRIDNLEGRSNRDSARLDTIEDELYQHNRLFTNLDWRVKQLEWVHPDVSVNNAPPKAPTRPTGLFERPEIFNANPKQVPDVDRQSLPMSTEDTSPFQMKQY</sequence>
<gene>
    <name evidence="3" type="ORF">HMPREF0872_07090</name>
</gene>
<feature type="compositionally biased region" description="Polar residues" evidence="1">
    <location>
        <begin position="145"/>
        <end position="160"/>
    </location>
</feature>
<protein>
    <submittedName>
        <fullName evidence="3">Uncharacterized protein</fullName>
    </submittedName>
</protein>
<accession>A0A096AI95</accession>
<reference evidence="3 4" key="1">
    <citation type="submission" date="2014-07" db="EMBL/GenBank/DDBJ databases">
        <authorList>
            <person name="McCorrison J."/>
            <person name="Sanka R."/>
            <person name="Torralba M."/>
            <person name="Gillis M."/>
            <person name="Haft D.H."/>
            <person name="Methe B."/>
            <person name="Sutton G."/>
            <person name="Nelson K.E."/>
        </authorList>
    </citation>
    <scope>NUCLEOTIDE SEQUENCE [LARGE SCALE GENOMIC DNA]</scope>
    <source>
        <strain evidence="3 4">DNF00314</strain>
    </source>
</reference>